<dbReference type="RefSeq" id="WP_342470808.1">
    <property type="nucleotide sequence ID" value="NZ_JBHSNQ010000036.1"/>
</dbReference>
<reference evidence="3" key="1">
    <citation type="journal article" date="2019" name="Int. J. Syst. Evol. Microbiol.">
        <title>The Global Catalogue of Microorganisms (GCM) 10K type strain sequencing project: providing services to taxonomists for standard genome sequencing and annotation.</title>
        <authorList>
            <consortium name="The Broad Institute Genomics Platform"/>
            <consortium name="The Broad Institute Genome Sequencing Center for Infectious Disease"/>
            <person name="Wu L."/>
            <person name="Ma J."/>
        </authorList>
    </citation>
    <scope>NUCLEOTIDE SEQUENCE [LARGE SCALE GENOMIC DNA]</scope>
    <source>
        <strain evidence="3">CCUG 56331</strain>
    </source>
</reference>
<evidence type="ECO:0000259" key="1">
    <source>
        <dbReference type="Pfam" id="PF07561"/>
    </source>
</evidence>
<keyword evidence="3" id="KW-1185">Reference proteome</keyword>
<dbReference type="Proteomes" id="UP001595978">
    <property type="component" value="Unassembled WGS sequence"/>
</dbReference>
<evidence type="ECO:0000313" key="2">
    <source>
        <dbReference type="EMBL" id="MFC5540751.1"/>
    </source>
</evidence>
<organism evidence="2 3">
    <name type="scientific">Ureibacillus suwonensis</name>
    <dbReference type="NCBI Taxonomy" id="313007"/>
    <lineage>
        <taxon>Bacteria</taxon>
        <taxon>Bacillati</taxon>
        <taxon>Bacillota</taxon>
        <taxon>Bacilli</taxon>
        <taxon>Bacillales</taxon>
        <taxon>Caryophanaceae</taxon>
        <taxon>Ureibacillus</taxon>
    </lineage>
</organism>
<sequence length="71" mass="7980">MPNVVVNCTVSNCYFHKKGNVCGAEKILIDTDSKDKSSEFGSEIDFREAAEKAKSSEETCCKTFRPKNERK</sequence>
<name>A0ABW0R8A9_9BACL</name>
<dbReference type="EMBL" id="JBHSNQ010000036">
    <property type="protein sequence ID" value="MFC5540751.1"/>
    <property type="molecule type" value="Genomic_DNA"/>
</dbReference>
<accession>A0ABW0R8A9</accession>
<dbReference type="Pfam" id="PF07561">
    <property type="entry name" value="DUF1540"/>
    <property type="match status" value="1"/>
</dbReference>
<protein>
    <submittedName>
        <fullName evidence="2">DUF1540 domain-containing protein</fullName>
    </submittedName>
</protein>
<proteinExistence type="predicted"/>
<evidence type="ECO:0000313" key="3">
    <source>
        <dbReference type="Proteomes" id="UP001595978"/>
    </source>
</evidence>
<gene>
    <name evidence="2" type="ORF">ACFPOH_03020</name>
</gene>
<dbReference type="InterPro" id="IPR011437">
    <property type="entry name" value="DUF1540"/>
</dbReference>
<feature type="domain" description="DUF1540" evidence="1">
    <location>
        <begin position="6"/>
        <end position="64"/>
    </location>
</feature>
<comment type="caution">
    <text evidence="2">The sequence shown here is derived from an EMBL/GenBank/DDBJ whole genome shotgun (WGS) entry which is preliminary data.</text>
</comment>